<dbReference type="InterPro" id="IPR038386">
    <property type="entry name" value="Beta-thymosin_sf"/>
</dbReference>
<dbReference type="Pfam" id="PF01290">
    <property type="entry name" value="Thymosin"/>
    <property type="match status" value="2"/>
</dbReference>
<keyword evidence="3" id="KW-0963">Cytoplasm</keyword>
<evidence type="ECO:0008006" key="8">
    <source>
        <dbReference type="Google" id="ProtNLM"/>
    </source>
</evidence>
<name>A0A1V9XSM1_9ACAR</name>
<dbReference type="OrthoDB" id="2151618at2759"/>
<dbReference type="InParanoid" id="A0A1V9XSM1"/>
<dbReference type="GO" id="GO:0003785">
    <property type="term" value="F:actin monomer binding"/>
    <property type="evidence" value="ECO:0007669"/>
    <property type="project" value="InterPro"/>
</dbReference>
<dbReference type="GO" id="GO:0005856">
    <property type="term" value="C:cytoskeleton"/>
    <property type="evidence" value="ECO:0007669"/>
    <property type="project" value="UniProtKB-SubCell"/>
</dbReference>
<keyword evidence="7" id="KW-1185">Reference proteome</keyword>
<dbReference type="STRING" id="418985.A0A1V9XSM1"/>
<keyword evidence="4" id="KW-0206">Cytoskeleton</keyword>
<dbReference type="SMART" id="SM00152">
    <property type="entry name" value="THY"/>
    <property type="match status" value="2"/>
</dbReference>
<dbReference type="FunFam" id="1.20.5.520:FF:000001">
    <property type="entry name" value="Thymosin beta"/>
    <property type="match status" value="1"/>
</dbReference>
<dbReference type="AlphaFoldDB" id="A0A1V9XSM1"/>
<dbReference type="Proteomes" id="UP000192247">
    <property type="component" value="Unassembled WGS sequence"/>
</dbReference>
<evidence type="ECO:0000256" key="3">
    <source>
        <dbReference type="ARBA" id="ARBA00022490"/>
    </source>
</evidence>
<organism evidence="6 7">
    <name type="scientific">Tropilaelaps mercedesae</name>
    <dbReference type="NCBI Taxonomy" id="418985"/>
    <lineage>
        <taxon>Eukaryota</taxon>
        <taxon>Metazoa</taxon>
        <taxon>Ecdysozoa</taxon>
        <taxon>Arthropoda</taxon>
        <taxon>Chelicerata</taxon>
        <taxon>Arachnida</taxon>
        <taxon>Acari</taxon>
        <taxon>Parasitiformes</taxon>
        <taxon>Mesostigmata</taxon>
        <taxon>Gamasina</taxon>
        <taxon>Dermanyssoidea</taxon>
        <taxon>Laelapidae</taxon>
        <taxon>Tropilaelaps</taxon>
    </lineage>
</organism>
<evidence type="ECO:0000256" key="2">
    <source>
        <dbReference type="ARBA" id="ARBA00009511"/>
    </source>
</evidence>
<gene>
    <name evidence="6" type="ORF">BIW11_03060</name>
</gene>
<comment type="subcellular location">
    <subcellularLocation>
        <location evidence="1">Cytoplasm</location>
        <location evidence="1">Cytoskeleton</location>
    </subcellularLocation>
</comment>
<dbReference type="Gene3D" id="1.20.5.520">
    <property type="entry name" value="Single helix bin"/>
    <property type="match status" value="2"/>
</dbReference>
<dbReference type="GO" id="GO:0007015">
    <property type="term" value="P:actin filament organization"/>
    <property type="evidence" value="ECO:0007669"/>
    <property type="project" value="InterPro"/>
</dbReference>
<dbReference type="PANTHER" id="PTHR20940">
    <property type="entry name" value="TETRA THYMOSIN"/>
    <property type="match status" value="1"/>
</dbReference>
<dbReference type="EMBL" id="MNPL01004761">
    <property type="protein sequence ID" value="OQR76496.1"/>
    <property type="molecule type" value="Genomic_DNA"/>
</dbReference>
<feature type="compositionally biased region" description="Polar residues" evidence="5">
    <location>
        <begin position="70"/>
        <end position="94"/>
    </location>
</feature>
<dbReference type="PANTHER" id="PTHR20940:SF1">
    <property type="entry name" value="CIBOULOT, ISOFORM A"/>
    <property type="match status" value="1"/>
</dbReference>
<comment type="similarity">
    <text evidence="2">Belongs to the thymosin beta family.</text>
</comment>
<comment type="caution">
    <text evidence="6">The sequence shown here is derived from an EMBL/GenBank/DDBJ whole genome shotgun (WGS) entry which is preliminary data.</text>
</comment>
<accession>A0A1V9XSM1</accession>
<evidence type="ECO:0000256" key="5">
    <source>
        <dbReference type="SAM" id="MobiDB-lite"/>
    </source>
</evidence>
<protein>
    <recommendedName>
        <fullName evidence="8">Thymosin beta</fullName>
    </recommendedName>
</protein>
<evidence type="ECO:0000256" key="4">
    <source>
        <dbReference type="ARBA" id="ARBA00023212"/>
    </source>
</evidence>
<feature type="region of interest" description="Disordered" evidence="5">
    <location>
        <begin position="67"/>
        <end position="94"/>
    </location>
</feature>
<evidence type="ECO:0000256" key="1">
    <source>
        <dbReference type="ARBA" id="ARBA00004245"/>
    </source>
</evidence>
<reference evidence="6 7" key="1">
    <citation type="journal article" date="2017" name="Gigascience">
        <title>Draft genome of the honey bee ectoparasitic mite, Tropilaelaps mercedesae, is shaped by the parasitic life history.</title>
        <authorList>
            <person name="Dong X."/>
            <person name="Armstrong S.D."/>
            <person name="Xia D."/>
            <person name="Makepeace B.L."/>
            <person name="Darby A.C."/>
            <person name="Kadowaki T."/>
        </authorList>
    </citation>
    <scope>NUCLEOTIDE SEQUENCE [LARGE SCALE GENOMIC DNA]</scope>
    <source>
        <strain evidence="6">Wuxi-XJTLU</strain>
    </source>
</reference>
<sequence length="94" mass="10209">MSSEDSLPRPAAAIADELASFSQDKLKATQTQEKVVLPTKEDVAAEKTHQGLIKGVENFDPAQLKHADTQLKNSLPTKESESFPNRSGKNLSSM</sequence>
<dbReference type="GO" id="GO:0005829">
    <property type="term" value="C:cytosol"/>
    <property type="evidence" value="ECO:0007669"/>
    <property type="project" value="TreeGrafter"/>
</dbReference>
<dbReference type="InterPro" id="IPR001152">
    <property type="entry name" value="Beta-thymosin"/>
</dbReference>
<proteinExistence type="inferred from homology"/>
<evidence type="ECO:0000313" key="7">
    <source>
        <dbReference type="Proteomes" id="UP000192247"/>
    </source>
</evidence>
<evidence type="ECO:0000313" key="6">
    <source>
        <dbReference type="EMBL" id="OQR76496.1"/>
    </source>
</evidence>